<accession>A0A8D8WU81</accession>
<feature type="transmembrane region" description="Helical" evidence="1">
    <location>
        <begin position="12"/>
        <end position="32"/>
    </location>
</feature>
<keyword evidence="1" id="KW-1133">Transmembrane helix</keyword>
<feature type="transmembrane region" description="Helical" evidence="1">
    <location>
        <begin position="77"/>
        <end position="98"/>
    </location>
</feature>
<protein>
    <submittedName>
        <fullName evidence="2">Uncharacterized protein</fullName>
    </submittedName>
</protein>
<keyword evidence="1" id="KW-0812">Transmembrane</keyword>
<evidence type="ECO:0000313" key="2">
    <source>
        <dbReference type="EMBL" id="CAG6671358.1"/>
    </source>
</evidence>
<feature type="transmembrane region" description="Helical" evidence="1">
    <location>
        <begin position="44"/>
        <end position="65"/>
    </location>
</feature>
<evidence type="ECO:0000256" key="1">
    <source>
        <dbReference type="SAM" id="Phobius"/>
    </source>
</evidence>
<name>A0A8D8WU81_9HEMI</name>
<dbReference type="EMBL" id="HBUF01225915">
    <property type="protein sequence ID" value="CAG6671358.1"/>
    <property type="molecule type" value="Transcribed_RNA"/>
</dbReference>
<dbReference type="AlphaFoldDB" id="A0A8D8WU81"/>
<reference evidence="2" key="1">
    <citation type="submission" date="2021-05" db="EMBL/GenBank/DDBJ databases">
        <authorList>
            <person name="Alioto T."/>
            <person name="Alioto T."/>
            <person name="Gomez Garrido J."/>
        </authorList>
    </citation>
    <scope>NUCLEOTIDE SEQUENCE</scope>
</reference>
<proteinExistence type="predicted"/>
<dbReference type="EMBL" id="HBUF01225914">
    <property type="protein sequence ID" value="CAG6671356.1"/>
    <property type="molecule type" value="Transcribed_RNA"/>
</dbReference>
<sequence length="123" mass="13823">MTICSPRYFGAISLMLLNTMSLSRFAGLNILYSDFASSRSFSSFFSSSFFSSFLFSSFLSSSFLFSSFFSSGLSSSLGFSFPFFPFLSFFSFFSFVSFSSSSSYLSRPSFSPYFFSYSSFLIV</sequence>
<keyword evidence="1" id="KW-0472">Membrane</keyword>
<organism evidence="2">
    <name type="scientific">Cacopsylla melanoneura</name>
    <dbReference type="NCBI Taxonomy" id="428564"/>
    <lineage>
        <taxon>Eukaryota</taxon>
        <taxon>Metazoa</taxon>
        <taxon>Ecdysozoa</taxon>
        <taxon>Arthropoda</taxon>
        <taxon>Hexapoda</taxon>
        <taxon>Insecta</taxon>
        <taxon>Pterygota</taxon>
        <taxon>Neoptera</taxon>
        <taxon>Paraneoptera</taxon>
        <taxon>Hemiptera</taxon>
        <taxon>Sternorrhyncha</taxon>
        <taxon>Psylloidea</taxon>
        <taxon>Psyllidae</taxon>
        <taxon>Psyllinae</taxon>
        <taxon>Cacopsylla</taxon>
    </lineage>
</organism>